<evidence type="ECO:0000313" key="2">
    <source>
        <dbReference type="EMBL" id="KFP54818.1"/>
    </source>
</evidence>
<organism evidence="2 3">
    <name type="scientific">Cathartes aura</name>
    <name type="common">Turkey vulture</name>
    <name type="synonym">Vultur aura</name>
    <dbReference type="NCBI Taxonomy" id="43455"/>
    <lineage>
        <taxon>Eukaryota</taxon>
        <taxon>Metazoa</taxon>
        <taxon>Chordata</taxon>
        <taxon>Craniata</taxon>
        <taxon>Vertebrata</taxon>
        <taxon>Euteleostomi</taxon>
        <taxon>Archelosauria</taxon>
        <taxon>Archosauria</taxon>
        <taxon>Dinosauria</taxon>
        <taxon>Saurischia</taxon>
        <taxon>Theropoda</taxon>
        <taxon>Coelurosauria</taxon>
        <taxon>Aves</taxon>
        <taxon>Neognathae</taxon>
        <taxon>Neoaves</taxon>
        <taxon>Telluraves</taxon>
        <taxon>Accipitrimorphae</taxon>
        <taxon>Accipitriformes</taxon>
        <taxon>Cathartidae</taxon>
        <taxon>Cathartes</taxon>
    </lineage>
</organism>
<feature type="transmembrane region" description="Helical" evidence="1">
    <location>
        <begin position="168"/>
        <end position="189"/>
    </location>
</feature>
<keyword evidence="3" id="KW-1185">Reference proteome</keyword>
<dbReference type="OrthoDB" id="9216205at2759"/>
<reference evidence="2 3" key="1">
    <citation type="submission" date="2014-04" db="EMBL/GenBank/DDBJ databases">
        <title>Genome evolution of avian class.</title>
        <authorList>
            <person name="Zhang G."/>
            <person name="Li C."/>
        </authorList>
    </citation>
    <scope>NUCLEOTIDE SEQUENCE [LARGE SCALE GENOMIC DNA]</scope>
    <source>
        <strain evidence="2">BGI_N323</strain>
    </source>
</reference>
<keyword evidence="1" id="KW-0472">Membrane</keyword>
<keyword evidence="1" id="KW-0812">Transmembrane</keyword>
<dbReference type="EMBL" id="KL320709">
    <property type="protein sequence ID" value="KFP54818.1"/>
    <property type="molecule type" value="Genomic_DNA"/>
</dbReference>
<accession>A0A091LHN0</accession>
<gene>
    <name evidence="2" type="ORF">N323_07971</name>
</gene>
<keyword evidence="1" id="KW-1133">Transmembrane helix</keyword>
<feature type="non-terminal residue" evidence="2">
    <location>
        <position position="1"/>
    </location>
</feature>
<feature type="non-terminal residue" evidence="2">
    <location>
        <position position="199"/>
    </location>
</feature>
<name>A0A091LHN0_CATAU</name>
<evidence type="ECO:0000256" key="1">
    <source>
        <dbReference type="SAM" id="Phobius"/>
    </source>
</evidence>
<proteinExistence type="predicted"/>
<sequence length="199" mass="21477">IAMPSDAAAEGTQDSSFGKTSVTVYHCKDCESNVCKSSNYEDFVKIGETQNETFSNEIIQLVTSETHIIMCFQQENNFPEGIYAIVWEKAMGVGDSCGNLNYGASSEDVRGNIIKICCEVETDPSATNPALKCYAEMLDEKIRKSTAELTGKGNLGNPQFSVSEKSTIGIVTPVLILGVCAAALAVYCFRQNRNGQGTV</sequence>
<dbReference type="Proteomes" id="UP000053745">
    <property type="component" value="Unassembled WGS sequence"/>
</dbReference>
<evidence type="ECO:0000313" key="3">
    <source>
        <dbReference type="Proteomes" id="UP000053745"/>
    </source>
</evidence>
<dbReference type="AlphaFoldDB" id="A0A091LHN0"/>
<protein>
    <submittedName>
        <fullName evidence="2">Uncharacterized protein</fullName>
    </submittedName>
</protein>